<feature type="region of interest" description="Disordered" evidence="1">
    <location>
        <begin position="57"/>
        <end position="103"/>
    </location>
</feature>
<dbReference type="Proteomes" id="UP000030754">
    <property type="component" value="Unassembled WGS sequence"/>
</dbReference>
<evidence type="ECO:0000256" key="1">
    <source>
        <dbReference type="SAM" id="MobiDB-lite"/>
    </source>
</evidence>
<dbReference type="EMBL" id="HG722376">
    <property type="protein sequence ID" value="CDJ62222.1"/>
    <property type="molecule type" value="Genomic_DNA"/>
</dbReference>
<dbReference type="VEuPathDB" id="ToxoDB:ENH_00008100"/>
<reference evidence="3" key="1">
    <citation type="submission" date="2013-10" db="EMBL/GenBank/DDBJ databases">
        <title>Genomic analysis of the causative agents of coccidiosis in chickens.</title>
        <authorList>
            <person name="Reid A.J."/>
            <person name="Blake D."/>
            <person name="Billington K."/>
            <person name="Browne H."/>
            <person name="Dunn M."/>
            <person name="Hung S."/>
            <person name="Kawahara F."/>
            <person name="Miranda-Saavedra D."/>
            <person name="Mourier T."/>
            <person name="Nagra H."/>
            <person name="Otto T.D."/>
            <person name="Rawlings N."/>
            <person name="Sanchez A."/>
            <person name="Sanders M."/>
            <person name="Subramaniam C."/>
            <person name="Tay Y."/>
            <person name="Dear P."/>
            <person name="Doerig C."/>
            <person name="Gruber A."/>
            <person name="Parkinson J."/>
            <person name="Shirley M."/>
            <person name="Wan K.L."/>
            <person name="Berriman M."/>
            <person name="Tomley F."/>
            <person name="Pain A."/>
        </authorList>
    </citation>
    <scope>NUCLEOTIDE SEQUENCE [LARGE SCALE GENOMIC DNA]</scope>
    <source>
        <strain evidence="3">Houghton</strain>
    </source>
</reference>
<feature type="compositionally biased region" description="Basic and acidic residues" evidence="1">
    <location>
        <begin position="61"/>
        <end position="73"/>
    </location>
</feature>
<evidence type="ECO:0000256" key="2">
    <source>
        <dbReference type="SAM" id="SignalP"/>
    </source>
</evidence>
<organism evidence="3 4">
    <name type="scientific">Eimeria necatrix</name>
    <dbReference type="NCBI Taxonomy" id="51315"/>
    <lineage>
        <taxon>Eukaryota</taxon>
        <taxon>Sar</taxon>
        <taxon>Alveolata</taxon>
        <taxon>Apicomplexa</taxon>
        <taxon>Conoidasida</taxon>
        <taxon>Coccidia</taxon>
        <taxon>Eucoccidiorida</taxon>
        <taxon>Eimeriorina</taxon>
        <taxon>Eimeriidae</taxon>
        <taxon>Eimeria</taxon>
    </lineage>
</organism>
<protein>
    <recommendedName>
        <fullName evidence="5">Secreted protein</fullName>
    </recommendedName>
</protein>
<feature type="signal peptide" evidence="2">
    <location>
        <begin position="1"/>
        <end position="17"/>
    </location>
</feature>
<proteinExistence type="predicted"/>
<dbReference type="AlphaFoldDB" id="U6MDB2"/>
<accession>U6MDB2</accession>
<dbReference type="GeneID" id="25470998"/>
<reference evidence="3" key="2">
    <citation type="submission" date="2013-10" db="EMBL/GenBank/DDBJ databases">
        <authorList>
            <person name="Aslett M."/>
        </authorList>
    </citation>
    <scope>NUCLEOTIDE SEQUENCE [LARGE SCALE GENOMIC DNA]</scope>
    <source>
        <strain evidence="3">Houghton</strain>
    </source>
</reference>
<gene>
    <name evidence="3" type="ORF">ENH_00008100</name>
</gene>
<dbReference type="RefSeq" id="XP_013439584.1">
    <property type="nucleotide sequence ID" value="XM_013584130.1"/>
</dbReference>
<feature type="compositionally biased region" description="Basic and acidic residues" evidence="1">
    <location>
        <begin position="90"/>
        <end position="101"/>
    </location>
</feature>
<keyword evidence="4" id="KW-1185">Reference proteome</keyword>
<name>U6MDB2_9EIME</name>
<evidence type="ECO:0000313" key="4">
    <source>
        <dbReference type="Proteomes" id="UP000030754"/>
    </source>
</evidence>
<keyword evidence="2" id="KW-0732">Signal</keyword>
<feature type="chain" id="PRO_5004676035" description="Secreted protein" evidence="2">
    <location>
        <begin position="18"/>
        <end position="128"/>
    </location>
</feature>
<feature type="compositionally biased region" description="Basic residues" evidence="1">
    <location>
        <begin position="74"/>
        <end position="89"/>
    </location>
</feature>
<evidence type="ECO:0000313" key="3">
    <source>
        <dbReference type="EMBL" id="CDJ62222.1"/>
    </source>
</evidence>
<sequence length="128" mass="14421">MFFLLLPFVSNFSFACCRCCCSCCRCCSSRMARPPSLAWMVCSTALPPSPAILKSILPRKSRIEPPRGSETQKHARNGKRKPQIRFKKRKTDENPAREAQRMPELPIHPTVYAQIGHPPGRLLPLICG</sequence>
<evidence type="ECO:0008006" key="5">
    <source>
        <dbReference type="Google" id="ProtNLM"/>
    </source>
</evidence>